<evidence type="ECO:0000259" key="2">
    <source>
        <dbReference type="PROSITE" id="PS51648"/>
    </source>
</evidence>
<dbReference type="Gene3D" id="3.10.510.20">
    <property type="entry name" value="YcgL domain"/>
    <property type="match status" value="1"/>
</dbReference>
<evidence type="ECO:0000313" key="4">
    <source>
        <dbReference type="Proteomes" id="UP001589758"/>
    </source>
</evidence>
<name>A0ABV6C865_9GAMM</name>
<evidence type="ECO:0000256" key="1">
    <source>
        <dbReference type="HAMAP-Rule" id="MF_01866"/>
    </source>
</evidence>
<dbReference type="RefSeq" id="WP_385876242.1">
    <property type="nucleotide sequence ID" value="NZ_JBHLXE010000033.1"/>
</dbReference>
<gene>
    <name evidence="3" type="ORF">ACFFIT_03405</name>
</gene>
<accession>A0ABV6C865</accession>
<evidence type="ECO:0000313" key="3">
    <source>
        <dbReference type="EMBL" id="MFC0179152.1"/>
    </source>
</evidence>
<dbReference type="PROSITE" id="PS51648">
    <property type="entry name" value="YCGL"/>
    <property type="match status" value="1"/>
</dbReference>
<comment type="caution">
    <text evidence="3">The sequence shown here is derived from an EMBL/GenBank/DDBJ whole genome shotgun (WGS) entry which is preliminary data.</text>
</comment>
<dbReference type="EMBL" id="JBHLXE010000033">
    <property type="protein sequence ID" value="MFC0179152.1"/>
    <property type="molecule type" value="Genomic_DNA"/>
</dbReference>
<reference evidence="3 4" key="1">
    <citation type="submission" date="2024-09" db="EMBL/GenBank/DDBJ databases">
        <authorList>
            <person name="Sun Q."/>
            <person name="Mori K."/>
        </authorList>
    </citation>
    <scope>NUCLEOTIDE SEQUENCE [LARGE SCALE GENOMIC DNA]</scope>
    <source>
        <strain evidence="3 4">CCM 8545</strain>
    </source>
</reference>
<dbReference type="PANTHER" id="PTHR38109">
    <property type="entry name" value="PROTEIN YCGL"/>
    <property type="match status" value="1"/>
</dbReference>
<organism evidence="3 4">
    <name type="scientific">Thorsellia kenyensis</name>
    <dbReference type="NCBI Taxonomy" id="1549888"/>
    <lineage>
        <taxon>Bacteria</taxon>
        <taxon>Pseudomonadati</taxon>
        <taxon>Pseudomonadota</taxon>
        <taxon>Gammaproteobacteria</taxon>
        <taxon>Enterobacterales</taxon>
        <taxon>Thorselliaceae</taxon>
        <taxon>Thorsellia</taxon>
    </lineage>
</organism>
<sequence>MIVYVYKSSRREDMYLYLMKKDNFDIIPKELKDLFGVATLALFFDLNEKKGLARADIEKVKSALLEEGFYLQLPPKPENLLIHQEVFFD</sequence>
<dbReference type="SUPFAM" id="SSF160191">
    <property type="entry name" value="YcgL-like"/>
    <property type="match status" value="1"/>
</dbReference>
<proteinExistence type="inferred from homology"/>
<feature type="domain" description="YcgL" evidence="2">
    <location>
        <begin position="1"/>
        <end position="85"/>
    </location>
</feature>
<dbReference type="PANTHER" id="PTHR38109:SF1">
    <property type="entry name" value="PROTEIN YCGL"/>
    <property type="match status" value="1"/>
</dbReference>
<dbReference type="InterPro" id="IPR027354">
    <property type="entry name" value="YcgL_dom"/>
</dbReference>
<dbReference type="HAMAP" id="MF_01866">
    <property type="entry name" value="UPF0745"/>
    <property type="match status" value="1"/>
</dbReference>
<protein>
    <recommendedName>
        <fullName evidence="1">YcgL domain-containing protein ACFFIT_03405</fullName>
    </recommendedName>
</protein>
<keyword evidence="4" id="KW-1185">Reference proteome</keyword>
<dbReference type="Proteomes" id="UP001589758">
    <property type="component" value="Unassembled WGS sequence"/>
</dbReference>
<dbReference type="InterPro" id="IPR038068">
    <property type="entry name" value="YcgL-like_sf"/>
</dbReference>
<dbReference type="Pfam" id="PF05166">
    <property type="entry name" value="YcgL"/>
    <property type="match status" value="1"/>
</dbReference>